<name>A0AAV7URL1_PLEWA</name>
<feature type="coiled-coil region" evidence="1">
    <location>
        <begin position="113"/>
        <end position="168"/>
    </location>
</feature>
<dbReference type="AlphaFoldDB" id="A0AAV7URL1"/>
<dbReference type="Proteomes" id="UP001066276">
    <property type="component" value="Chromosome 2_2"/>
</dbReference>
<reference evidence="3" key="1">
    <citation type="journal article" date="2022" name="bioRxiv">
        <title>Sequencing and chromosome-scale assembly of the giantPleurodeles waltlgenome.</title>
        <authorList>
            <person name="Brown T."/>
            <person name="Elewa A."/>
            <person name="Iarovenko S."/>
            <person name="Subramanian E."/>
            <person name="Araus A.J."/>
            <person name="Petzold A."/>
            <person name="Susuki M."/>
            <person name="Suzuki K.-i.T."/>
            <person name="Hayashi T."/>
            <person name="Toyoda A."/>
            <person name="Oliveira C."/>
            <person name="Osipova E."/>
            <person name="Leigh N.D."/>
            <person name="Simon A."/>
            <person name="Yun M.H."/>
        </authorList>
    </citation>
    <scope>NUCLEOTIDE SEQUENCE</scope>
    <source>
        <strain evidence="3">20211129_DDA</strain>
        <tissue evidence="3">Liver</tissue>
    </source>
</reference>
<evidence type="ECO:0000256" key="2">
    <source>
        <dbReference type="SAM" id="MobiDB-lite"/>
    </source>
</evidence>
<protein>
    <submittedName>
        <fullName evidence="3">Uncharacterized protein</fullName>
    </submittedName>
</protein>
<feature type="compositionally biased region" description="Basic and acidic residues" evidence="2">
    <location>
        <begin position="1"/>
        <end position="10"/>
    </location>
</feature>
<feature type="region of interest" description="Disordered" evidence="2">
    <location>
        <begin position="1"/>
        <end position="50"/>
    </location>
</feature>
<sequence length="194" mass="21602">MDDHTVKESRNGVGSGKEIDDNSFPPSNDWAHQESTQAGFDVSPTSHCSNMSTLRQEEEALVTSVSSPPLAQALASGPTYSPSMEAVILSISEDIKKGFASSESNQGEIREACEALEKKFDSLMERIQALEETVGGMKEELKHHKEEIRDLNEKEQGLQARMEQLENYSCRNNIRLLKFPEGAEGENLKSYVFF</sequence>
<evidence type="ECO:0000256" key="1">
    <source>
        <dbReference type="SAM" id="Coils"/>
    </source>
</evidence>
<organism evidence="3 4">
    <name type="scientific">Pleurodeles waltl</name>
    <name type="common">Iberian ribbed newt</name>
    <dbReference type="NCBI Taxonomy" id="8319"/>
    <lineage>
        <taxon>Eukaryota</taxon>
        <taxon>Metazoa</taxon>
        <taxon>Chordata</taxon>
        <taxon>Craniata</taxon>
        <taxon>Vertebrata</taxon>
        <taxon>Euteleostomi</taxon>
        <taxon>Amphibia</taxon>
        <taxon>Batrachia</taxon>
        <taxon>Caudata</taxon>
        <taxon>Salamandroidea</taxon>
        <taxon>Salamandridae</taxon>
        <taxon>Pleurodelinae</taxon>
        <taxon>Pleurodeles</taxon>
    </lineage>
</organism>
<evidence type="ECO:0000313" key="3">
    <source>
        <dbReference type="EMBL" id="KAJ1191690.1"/>
    </source>
</evidence>
<keyword evidence="4" id="KW-1185">Reference proteome</keyword>
<gene>
    <name evidence="3" type="ORF">NDU88_001006</name>
</gene>
<accession>A0AAV7URL1</accession>
<comment type="caution">
    <text evidence="3">The sequence shown here is derived from an EMBL/GenBank/DDBJ whole genome shotgun (WGS) entry which is preliminary data.</text>
</comment>
<evidence type="ECO:0000313" key="4">
    <source>
        <dbReference type="Proteomes" id="UP001066276"/>
    </source>
</evidence>
<proteinExistence type="predicted"/>
<dbReference type="Gene3D" id="1.20.5.340">
    <property type="match status" value="1"/>
</dbReference>
<feature type="compositionally biased region" description="Polar residues" evidence="2">
    <location>
        <begin position="33"/>
        <end position="50"/>
    </location>
</feature>
<dbReference type="EMBL" id="JANPWB010000004">
    <property type="protein sequence ID" value="KAJ1191690.1"/>
    <property type="molecule type" value="Genomic_DNA"/>
</dbReference>
<keyword evidence="1" id="KW-0175">Coiled coil</keyword>